<keyword evidence="3" id="KW-1185">Reference proteome</keyword>
<proteinExistence type="predicted"/>
<feature type="region of interest" description="Disordered" evidence="1">
    <location>
        <begin position="1"/>
        <end position="44"/>
    </location>
</feature>
<sequence>SPFKNNSPARSFPISKIPGHINEMSNNSNIPRIPTPANSAPSSGSHEVLINERITKIFFKIGTREETKMGLYELYEIKKQHPEMEDEISTMLSKQGPYFQRYVHRGLANIAIDEEERANIIKNQSKNHDNTEEGLDEKQKYILRIIRMFEDRS</sequence>
<dbReference type="OrthoDB" id="205662at2759"/>
<evidence type="ECO:0000256" key="1">
    <source>
        <dbReference type="SAM" id="MobiDB-lite"/>
    </source>
</evidence>
<protein>
    <submittedName>
        <fullName evidence="2">13102_t:CDS:1</fullName>
    </submittedName>
</protein>
<feature type="compositionally biased region" description="Polar residues" evidence="1">
    <location>
        <begin position="23"/>
        <end position="44"/>
    </location>
</feature>
<comment type="caution">
    <text evidence="2">The sequence shown here is derived from an EMBL/GenBank/DDBJ whole genome shotgun (WGS) entry which is preliminary data.</text>
</comment>
<name>A0A9W4WQC6_9GLOM</name>
<dbReference type="Proteomes" id="UP001153678">
    <property type="component" value="Unassembled WGS sequence"/>
</dbReference>
<evidence type="ECO:0000313" key="3">
    <source>
        <dbReference type="Proteomes" id="UP001153678"/>
    </source>
</evidence>
<reference evidence="2" key="1">
    <citation type="submission" date="2022-08" db="EMBL/GenBank/DDBJ databases">
        <authorList>
            <person name="Kallberg Y."/>
            <person name="Tangrot J."/>
            <person name="Rosling A."/>
        </authorList>
    </citation>
    <scope>NUCLEOTIDE SEQUENCE</scope>
    <source>
        <strain evidence="2">Wild A</strain>
    </source>
</reference>
<gene>
    <name evidence="2" type="ORF">FWILDA_LOCUS8883</name>
</gene>
<dbReference type="EMBL" id="CAMKVN010001971">
    <property type="protein sequence ID" value="CAI2179028.1"/>
    <property type="molecule type" value="Genomic_DNA"/>
</dbReference>
<accession>A0A9W4WQC6</accession>
<dbReference type="AlphaFoldDB" id="A0A9W4WQC6"/>
<organism evidence="2 3">
    <name type="scientific">Funneliformis geosporum</name>
    <dbReference type="NCBI Taxonomy" id="1117311"/>
    <lineage>
        <taxon>Eukaryota</taxon>
        <taxon>Fungi</taxon>
        <taxon>Fungi incertae sedis</taxon>
        <taxon>Mucoromycota</taxon>
        <taxon>Glomeromycotina</taxon>
        <taxon>Glomeromycetes</taxon>
        <taxon>Glomerales</taxon>
        <taxon>Glomeraceae</taxon>
        <taxon>Funneliformis</taxon>
    </lineage>
</organism>
<evidence type="ECO:0000313" key="2">
    <source>
        <dbReference type="EMBL" id="CAI2179028.1"/>
    </source>
</evidence>
<feature type="non-terminal residue" evidence="2">
    <location>
        <position position="1"/>
    </location>
</feature>